<sequence>MEKVHFGISDRSVGRQMAEYLKDFALFRNDANHSAVSADEFKNKIVGLYFSGHWCPPCRKFTPVLKDFYERSSADLEIVFISRDHTEKQMMNYLKESHGKWLYIKTNTENYKKLNKKYNVLSIPTLILVKPDGTTFESDVVEEIFSIREMIDINCGSRSPKGPAS</sequence>
<name>A0A1I7RJ47_BURXY</name>
<evidence type="ECO:0000313" key="3">
    <source>
        <dbReference type="WBParaSite" id="BXY_0072900.1"/>
    </source>
</evidence>
<dbReference type="CDD" id="cd02964">
    <property type="entry name" value="TryX_like_family"/>
    <property type="match status" value="1"/>
</dbReference>
<dbReference type="Gene3D" id="3.40.30.10">
    <property type="entry name" value="Glutaredoxin"/>
    <property type="match status" value="1"/>
</dbReference>
<protein>
    <submittedName>
        <fullName evidence="3">Thioredoxin domain-containing protein</fullName>
    </submittedName>
</protein>
<reference evidence="3" key="1">
    <citation type="submission" date="2016-11" db="UniProtKB">
        <authorList>
            <consortium name="WormBaseParasite"/>
        </authorList>
    </citation>
    <scope>IDENTIFICATION</scope>
</reference>
<dbReference type="GO" id="GO:0007600">
    <property type="term" value="P:sensory perception"/>
    <property type="evidence" value="ECO:0007669"/>
    <property type="project" value="InterPro"/>
</dbReference>
<dbReference type="eggNOG" id="KOG2501">
    <property type="taxonomic scope" value="Eukaryota"/>
</dbReference>
<proteinExistence type="predicted"/>
<evidence type="ECO:0000259" key="1">
    <source>
        <dbReference type="PROSITE" id="PS51352"/>
    </source>
</evidence>
<dbReference type="PANTHER" id="PTHR46762:SF1">
    <property type="entry name" value="NUCLEOREDOXIN-LIKE PROTEIN 2"/>
    <property type="match status" value="1"/>
</dbReference>
<evidence type="ECO:0000313" key="2">
    <source>
        <dbReference type="Proteomes" id="UP000095284"/>
    </source>
</evidence>
<dbReference type="Proteomes" id="UP000095284">
    <property type="component" value="Unplaced"/>
</dbReference>
<dbReference type="PANTHER" id="PTHR46762">
    <property type="entry name" value="NUCLEOREDOXIN-LIKE PROTEIN 2"/>
    <property type="match status" value="1"/>
</dbReference>
<dbReference type="WBParaSite" id="BXY_0072900.1">
    <property type="protein sequence ID" value="BXY_0072900.1"/>
    <property type="gene ID" value="BXY_0072900"/>
</dbReference>
<dbReference type="SUPFAM" id="SSF52833">
    <property type="entry name" value="Thioredoxin-like"/>
    <property type="match status" value="1"/>
</dbReference>
<feature type="domain" description="Thioredoxin" evidence="1">
    <location>
        <begin position="15"/>
        <end position="149"/>
    </location>
</feature>
<dbReference type="InterPro" id="IPR012336">
    <property type="entry name" value="Thioredoxin-like_fold"/>
</dbReference>
<accession>A0A1I7RJ47</accession>
<dbReference type="Pfam" id="PF13905">
    <property type="entry name" value="Thioredoxin_8"/>
    <property type="match status" value="1"/>
</dbReference>
<dbReference type="InterPro" id="IPR029519">
    <property type="entry name" value="RdCVF2"/>
</dbReference>
<dbReference type="GO" id="GO:0045494">
    <property type="term" value="P:photoreceptor cell maintenance"/>
    <property type="evidence" value="ECO:0007669"/>
    <property type="project" value="InterPro"/>
</dbReference>
<dbReference type="PROSITE" id="PS51352">
    <property type="entry name" value="THIOREDOXIN_2"/>
    <property type="match status" value="1"/>
</dbReference>
<dbReference type="InterPro" id="IPR013766">
    <property type="entry name" value="Thioredoxin_domain"/>
</dbReference>
<organism evidence="2 3">
    <name type="scientific">Bursaphelenchus xylophilus</name>
    <name type="common">Pinewood nematode worm</name>
    <name type="synonym">Aphelenchoides xylophilus</name>
    <dbReference type="NCBI Taxonomy" id="6326"/>
    <lineage>
        <taxon>Eukaryota</taxon>
        <taxon>Metazoa</taxon>
        <taxon>Ecdysozoa</taxon>
        <taxon>Nematoda</taxon>
        <taxon>Chromadorea</taxon>
        <taxon>Rhabditida</taxon>
        <taxon>Tylenchina</taxon>
        <taxon>Tylenchomorpha</taxon>
        <taxon>Aphelenchoidea</taxon>
        <taxon>Aphelenchoididae</taxon>
        <taxon>Bursaphelenchus</taxon>
    </lineage>
</organism>
<dbReference type="AlphaFoldDB" id="A0A1I7RJ47"/>
<dbReference type="InterPro" id="IPR036249">
    <property type="entry name" value="Thioredoxin-like_sf"/>
</dbReference>